<feature type="domain" description="DUF8020" evidence="3">
    <location>
        <begin position="36"/>
        <end position="114"/>
    </location>
</feature>
<comment type="caution">
    <text evidence="4">The sequence shown here is derived from an EMBL/GenBank/DDBJ whole genome shotgun (WGS) entry which is preliminary data.</text>
</comment>
<organism evidence="4 5">
    <name type="scientific">Nocardia macrotermitis</name>
    <dbReference type="NCBI Taxonomy" id="2585198"/>
    <lineage>
        <taxon>Bacteria</taxon>
        <taxon>Bacillati</taxon>
        <taxon>Actinomycetota</taxon>
        <taxon>Actinomycetes</taxon>
        <taxon>Mycobacteriales</taxon>
        <taxon>Nocardiaceae</taxon>
        <taxon>Nocardia</taxon>
    </lineage>
</organism>
<accession>A0A7K0DFJ0</accession>
<dbReference type="RefSeq" id="WP_227834188.1">
    <property type="nucleotide sequence ID" value="NZ_WEGK01000026.1"/>
</dbReference>
<keyword evidence="5" id="KW-1185">Reference proteome</keyword>
<evidence type="ECO:0000313" key="5">
    <source>
        <dbReference type="Proteomes" id="UP000438448"/>
    </source>
</evidence>
<evidence type="ECO:0000256" key="2">
    <source>
        <dbReference type="SAM" id="SignalP"/>
    </source>
</evidence>
<dbReference type="Pfam" id="PF26059">
    <property type="entry name" value="DUF8020"/>
    <property type="match status" value="1"/>
</dbReference>
<gene>
    <name evidence="4" type="ORF">NRB20_71950</name>
</gene>
<feature type="transmembrane region" description="Helical" evidence="1">
    <location>
        <begin position="163"/>
        <end position="188"/>
    </location>
</feature>
<dbReference type="EMBL" id="WEGK01000026">
    <property type="protein sequence ID" value="MQY24062.1"/>
    <property type="molecule type" value="Genomic_DNA"/>
</dbReference>
<evidence type="ECO:0000313" key="4">
    <source>
        <dbReference type="EMBL" id="MQY24062.1"/>
    </source>
</evidence>
<evidence type="ECO:0000259" key="3">
    <source>
        <dbReference type="Pfam" id="PF26059"/>
    </source>
</evidence>
<dbReference type="AlphaFoldDB" id="A0A7K0DFJ0"/>
<keyword evidence="1" id="KW-0472">Membrane</keyword>
<proteinExistence type="predicted"/>
<keyword evidence="2" id="KW-0732">Signal</keyword>
<keyword evidence="1" id="KW-0812">Transmembrane</keyword>
<dbReference type="InterPro" id="IPR058333">
    <property type="entry name" value="DUF8020"/>
</dbReference>
<reference evidence="4 5" key="1">
    <citation type="submission" date="2019-10" db="EMBL/GenBank/DDBJ databases">
        <title>Nocardia macrotermitis sp. nov. and Nocardia aurantia sp. nov., isolated from the gut of fungus growing-termite Macrotermes natalensis.</title>
        <authorList>
            <person name="Benndorf R."/>
            <person name="Schwitalla J."/>
            <person name="Martin K."/>
            <person name="De Beer W."/>
            <person name="Kaster A.-K."/>
            <person name="Vollmers J."/>
            <person name="Poulsen M."/>
            <person name="Beemelmanns C."/>
        </authorList>
    </citation>
    <scope>NUCLEOTIDE SEQUENCE [LARGE SCALE GENOMIC DNA]</scope>
    <source>
        <strain evidence="4 5">RB20</strain>
    </source>
</reference>
<keyword evidence="1" id="KW-1133">Transmembrane helix</keyword>
<protein>
    <recommendedName>
        <fullName evidence="3">DUF8020 domain-containing protein</fullName>
    </recommendedName>
</protein>
<sequence length="238" mass="24353">MTFRRSAAAAAVVIGSMTVGLGTAHAAPAPTRPQLEYSAAQVGKTVVTKLKNGTFQLVDKPGATPGQTRRVVNVKDSTGAIALELPLDFRVSGVRIPVTPVLRADGRELDLTPVRPAGVDLSKPIAPRLVDASVDGKPLQAKPVASAVENQRAFNDVATKAGLAFAVGGLVGAVIGGLVGCVLTFWIVCIPGLILGGIGGGVLGTIMAGGPPLNQSVIELQNTWKAKDGTTQWANPGR</sequence>
<feature type="chain" id="PRO_5029475256" description="DUF8020 domain-containing protein" evidence="2">
    <location>
        <begin position="27"/>
        <end position="238"/>
    </location>
</feature>
<name>A0A7K0DFJ0_9NOCA</name>
<evidence type="ECO:0000256" key="1">
    <source>
        <dbReference type="SAM" id="Phobius"/>
    </source>
</evidence>
<dbReference type="Proteomes" id="UP000438448">
    <property type="component" value="Unassembled WGS sequence"/>
</dbReference>
<feature type="signal peptide" evidence="2">
    <location>
        <begin position="1"/>
        <end position="26"/>
    </location>
</feature>